<comment type="caution">
    <text evidence="8">The sequence shown here is derived from an EMBL/GenBank/DDBJ whole genome shotgun (WGS) entry which is preliminary data.</text>
</comment>
<accession>A0ABV2TCH8</accession>
<feature type="domain" description="RNA polymerase sigma factor 70 region 4 type 2" evidence="7">
    <location>
        <begin position="125"/>
        <end position="169"/>
    </location>
</feature>
<evidence type="ECO:0000256" key="3">
    <source>
        <dbReference type="ARBA" id="ARBA00023082"/>
    </source>
</evidence>
<dbReference type="RefSeq" id="WP_354662917.1">
    <property type="nucleotide sequence ID" value="NZ_JBEXAC010000002.1"/>
</dbReference>
<name>A0ABV2TCH8_9BACT</name>
<organism evidence="8 9">
    <name type="scientific">Chitinophaga defluvii</name>
    <dbReference type="NCBI Taxonomy" id="3163343"/>
    <lineage>
        <taxon>Bacteria</taxon>
        <taxon>Pseudomonadati</taxon>
        <taxon>Bacteroidota</taxon>
        <taxon>Chitinophagia</taxon>
        <taxon>Chitinophagales</taxon>
        <taxon>Chitinophagaceae</taxon>
        <taxon>Chitinophaga</taxon>
    </lineage>
</organism>
<evidence type="ECO:0000313" key="9">
    <source>
        <dbReference type="Proteomes" id="UP001549749"/>
    </source>
</evidence>
<comment type="similarity">
    <text evidence="1">Belongs to the sigma-70 factor family. ECF subfamily.</text>
</comment>
<keyword evidence="5" id="KW-0804">Transcription</keyword>
<dbReference type="Gene3D" id="1.10.1740.10">
    <property type="match status" value="1"/>
</dbReference>
<dbReference type="Proteomes" id="UP001549749">
    <property type="component" value="Unassembled WGS sequence"/>
</dbReference>
<dbReference type="Pfam" id="PF08281">
    <property type="entry name" value="Sigma70_r4_2"/>
    <property type="match status" value="1"/>
</dbReference>
<dbReference type="PANTHER" id="PTHR43133:SF8">
    <property type="entry name" value="RNA POLYMERASE SIGMA FACTOR HI_1459-RELATED"/>
    <property type="match status" value="1"/>
</dbReference>
<dbReference type="SUPFAM" id="SSF88946">
    <property type="entry name" value="Sigma2 domain of RNA polymerase sigma factors"/>
    <property type="match status" value="1"/>
</dbReference>
<evidence type="ECO:0000256" key="4">
    <source>
        <dbReference type="ARBA" id="ARBA00023125"/>
    </source>
</evidence>
<evidence type="ECO:0000256" key="1">
    <source>
        <dbReference type="ARBA" id="ARBA00010641"/>
    </source>
</evidence>
<dbReference type="PANTHER" id="PTHR43133">
    <property type="entry name" value="RNA POLYMERASE ECF-TYPE SIGMA FACTO"/>
    <property type="match status" value="1"/>
</dbReference>
<reference evidence="8 9" key="1">
    <citation type="submission" date="2024-06" db="EMBL/GenBank/DDBJ databases">
        <title>Chitinophaga defluvii sp. nov., isolated from municipal sewage.</title>
        <authorList>
            <person name="Zhang L."/>
        </authorList>
    </citation>
    <scope>NUCLEOTIDE SEQUENCE [LARGE SCALE GENOMIC DNA]</scope>
    <source>
        <strain evidence="8 9">H8</strain>
    </source>
</reference>
<keyword evidence="2" id="KW-0805">Transcription regulation</keyword>
<dbReference type="InterPro" id="IPR036388">
    <property type="entry name" value="WH-like_DNA-bd_sf"/>
</dbReference>
<dbReference type="EMBL" id="JBEXAC010000002">
    <property type="protein sequence ID" value="MET7000357.1"/>
    <property type="molecule type" value="Genomic_DNA"/>
</dbReference>
<evidence type="ECO:0000313" key="8">
    <source>
        <dbReference type="EMBL" id="MET7000357.1"/>
    </source>
</evidence>
<proteinExistence type="inferred from homology"/>
<dbReference type="InterPro" id="IPR007627">
    <property type="entry name" value="RNA_pol_sigma70_r2"/>
</dbReference>
<dbReference type="SUPFAM" id="SSF88659">
    <property type="entry name" value="Sigma3 and sigma4 domains of RNA polymerase sigma factors"/>
    <property type="match status" value="1"/>
</dbReference>
<dbReference type="Gene3D" id="1.10.10.10">
    <property type="entry name" value="Winged helix-like DNA-binding domain superfamily/Winged helix DNA-binding domain"/>
    <property type="match status" value="1"/>
</dbReference>
<evidence type="ECO:0000256" key="5">
    <source>
        <dbReference type="ARBA" id="ARBA00023163"/>
    </source>
</evidence>
<dbReference type="InterPro" id="IPR013249">
    <property type="entry name" value="RNA_pol_sigma70_r4_t2"/>
</dbReference>
<dbReference type="CDD" id="cd06171">
    <property type="entry name" value="Sigma70_r4"/>
    <property type="match status" value="1"/>
</dbReference>
<dbReference type="InterPro" id="IPR013325">
    <property type="entry name" value="RNA_pol_sigma_r2"/>
</dbReference>
<keyword evidence="9" id="KW-1185">Reference proteome</keyword>
<feature type="domain" description="RNA polymerase sigma-70 region 2" evidence="6">
    <location>
        <begin position="27"/>
        <end position="89"/>
    </location>
</feature>
<evidence type="ECO:0000256" key="2">
    <source>
        <dbReference type="ARBA" id="ARBA00023015"/>
    </source>
</evidence>
<sequence length="197" mass="22794">MNFVPIDNEPAILHRVSEGNMDAFRLLFRHYEASLYTAALHLLGDRVRAKDVCQDVFLKVWLKRETLVDIQDFSAWLFIIARNRMYDMVKLMGDRPKHSLEAVMEYPATDGSPDDDVQVREIRAVLQKAILRLPEKQRLAYELIKIEGLSREEAAARLAVAPETVKSNLDIAVRRIRAYCQKELDWELLIALVVIFL</sequence>
<dbReference type="InterPro" id="IPR013324">
    <property type="entry name" value="RNA_pol_sigma_r3/r4-like"/>
</dbReference>
<dbReference type="InterPro" id="IPR014284">
    <property type="entry name" value="RNA_pol_sigma-70_dom"/>
</dbReference>
<dbReference type="NCBIfam" id="TIGR02937">
    <property type="entry name" value="sigma70-ECF"/>
    <property type="match status" value="1"/>
</dbReference>
<keyword evidence="3" id="KW-0731">Sigma factor</keyword>
<dbReference type="InterPro" id="IPR039425">
    <property type="entry name" value="RNA_pol_sigma-70-like"/>
</dbReference>
<gene>
    <name evidence="8" type="ORF">ABR189_23400</name>
</gene>
<dbReference type="Pfam" id="PF04542">
    <property type="entry name" value="Sigma70_r2"/>
    <property type="match status" value="1"/>
</dbReference>
<keyword evidence="4" id="KW-0238">DNA-binding</keyword>
<evidence type="ECO:0000259" key="6">
    <source>
        <dbReference type="Pfam" id="PF04542"/>
    </source>
</evidence>
<evidence type="ECO:0000259" key="7">
    <source>
        <dbReference type="Pfam" id="PF08281"/>
    </source>
</evidence>
<protein>
    <submittedName>
        <fullName evidence="8">Sigma-70 family RNA polymerase sigma factor</fullName>
    </submittedName>
</protein>